<gene>
    <name evidence="2" type="ORF">SAMN05661093_05535</name>
</gene>
<keyword evidence="3" id="KW-1185">Reference proteome</keyword>
<dbReference type="EMBL" id="FWXV01000004">
    <property type="protein sequence ID" value="SMD16533.1"/>
    <property type="molecule type" value="Genomic_DNA"/>
</dbReference>
<organism evidence="2 3">
    <name type="scientific">Kibdelosporangium aridum</name>
    <dbReference type="NCBI Taxonomy" id="2030"/>
    <lineage>
        <taxon>Bacteria</taxon>
        <taxon>Bacillati</taxon>
        <taxon>Actinomycetota</taxon>
        <taxon>Actinomycetes</taxon>
        <taxon>Pseudonocardiales</taxon>
        <taxon>Pseudonocardiaceae</taxon>
        <taxon>Kibdelosporangium</taxon>
    </lineage>
</organism>
<dbReference type="GO" id="GO:0009306">
    <property type="term" value="P:protein secretion"/>
    <property type="evidence" value="ECO:0007669"/>
    <property type="project" value="InterPro"/>
</dbReference>
<dbReference type="AlphaFoldDB" id="A0A1Y5XWS2"/>
<reference evidence="2 3" key="1">
    <citation type="submission" date="2017-04" db="EMBL/GenBank/DDBJ databases">
        <authorList>
            <person name="Afonso C.L."/>
            <person name="Miller P.J."/>
            <person name="Scott M.A."/>
            <person name="Spackman E."/>
            <person name="Goraichik I."/>
            <person name="Dimitrov K.M."/>
            <person name="Suarez D.L."/>
            <person name="Swayne D.E."/>
        </authorList>
    </citation>
    <scope>NUCLEOTIDE SEQUENCE [LARGE SCALE GENOMIC DNA]</scope>
    <source>
        <strain evidence="2 3">DSM 43828</strain>
    </source>
</reference>
<evidence type="ECO:0000256" key="1">
    <source>
        <dbReference type="SAM" id="MobiDB-lite"/>
    </source>
</evidence>
<dbReference type="Pfam" id="PF10824">
    <property type="entry name" value="T7SS_ESX_EspC"/>
    <property type="match status" value="1"/>
</dbReference>
<dbReference type="RefSeq" id="WP_084429797.1">
    <property type="nucleotide sequence ID" value="NZ_FWXV01000004.1"/>
</dbReference>
<sequence>MSEGYEVVVDALTAHARVLTTLADEIQGTTSSAQTRLPADALGVVGQPFTALMDQLVTAGSQALESGVRAMNATSGGVRESAGMLTQREKETGTGLGGIDV</sequence>
<proteinExistence type="predicted"/>
<evidence type="ECO:0000313" key="3">
    <source>
        <dbReference type="Proteomes" id="UP000192674"/>
    </source>
</evidence>
<protein>
    <submittedName>
        <fullName evidence="2">Excreted virulence factor EspC, type VII ESX diderm</fullName>
    </submittedName>
</protein>
<feature type="region of interest" description="Disordered" evidence="1">
    <location>
        <begin position="78"/>
        <end position="101"/>
    </location>
</feature>
<accession>A0A1Y5XWS2</accession>
<name>A0A1Y5XWS2_KIBAR</name>
<dbReference type="OrthoDB" id="3697448at2"/>
<dbReference type="Proteomes" id="UP000192674">
    <property type="component" value="Unassembled WGS sequence"/>
</dbReference>
<evidence type="ECO:0000313" key="2">
    <source>
        <dbReference type="EMBL" id="SMD16533.1"/>
    </source>
</evidence>
<dbReference type="InterPro" id="IPR022536">
    <property type="entry name" value="EspC"/>
</dbReference>